<dbReference type="PANTHER" id="PTHR10509">
    <property type="entry name" value="O-METHYLTRANSFERASE-RELATED"/>
    <property type="match status" value="1"/>
</dbReference>
<dbReference type="Pfam" id="PF01596">
    <property type="entry name" value="Methyltransf_3"/>
    <property type="match status" value="1"/>
</dbReference>
<dbReference type="GO" id="GO:0032259">
    <property type="term" value="P:methylation"/>
    <property type="evidence" value="ECO:0007669"/>
    <property type="project" value="UniProtKB-KW"/>
</dbReference>
<evidence type="ECO:0000256" key="3">
    <source>
        <dbReference type="ARBA" id="ARBA00022691"/>
    </source>
</evidence>
<dbReference type="Gene3D" id="3.40.50.150">
    <property type="entry name" value="Vaccinia Virus protein VP39"/>
    <property type="match status" value="1"/>
</dbReference>
<dbReference type="RefSeq" id="WP_011524236.1">
    <property type="nucleotide sequence ID" value="NC_008009.1"/>
</dbReference>
<dbReference type="KEGG" id="aba:Acid345_3436"/>
<dbReference type="InterPro" id="IPR050362">
    <property type="entry name" value="Cation-dep_OMT"/>
</dbReference>
<dbReference type="STRING" id="204669.Acid345_3436"/>
<reference evidence="4 5" key="1">
    <citation type="journal article" date="2009" name="Appl. Environ. Microbiol.">
        <title>Three genomes from the phylum Acidobacteria provide insight into the lifestyles of these microorganisms in soils.</title>
        <authorList>
            <person name="Ward N.L."/>
            <person name="Challacombe J.F."/>
            <person name="Janssen P.H."/>
            <person name="Henrissat B."/>
            <person name="Coutinho P.M."/>
            <person name="Wu M."/>
            <person name="Xie G."/>
            <person name="Haft D.H."/>
            <person name="Sait M."/>
            <person name="Badger J."/>
            <person name="Barabote R.D."/>
            <person name="Bradley B."/>
            <person name="Brettin T.S."/>
            <person name="Brinkac L.M."/>
            <person name="Bruce D."/>
            <person name="Creasy T."/>
            <person name="Daugherty S.C."/>
            <person name="Davidsen T.M."/>
            <person name="DeBoy R.T."/>
            <person name="Detter J.C."/>
            <person name="Dodson R.J."/>
            <person name="Durkin A.S."/>
            <person name="Ganapathy A."/>
            <person name="Gwinn-Giglio M."/>
            <person name="Han C.S."/>
            <person name="Khouri H."/>
            <person name="Kiss H."/>
            <person name="Kothari S.P."/>
            <person name="Madupu R."/>
            <person name="Nelson K.E."/>
            <person name="Nelson W.C."/>
            <person name="Paulsen I."/>
            <person name="Penn K."/>
            <person name="Ren Q."/>
            <person name="Rosovitz M.J."/>
            <person name="Selengut J.D."/>
            <person name="Shrivastava S."/>
            <person name="Sullivan S.A."/>
            <person name="Tapia R."/>
            <person name="Thompson L.S."/>
            <person name="Watkins K.L."/>
            <person name="Yang Q."/>
            <person name="Yu C."/>
            <person name="Zafar N."/>
            <person name="Zhou L."/>
            <person name="Kuske C.R."/>
        </authorList>
    </citation>
    <scope>NUCLEOTIDE SEQUENCE [LARGE SCALE GENOMIC DNA]</scope>
    <source>
        <strain evidence="4 5">Ellin345</strain>
    </source>
</reference>
<keyword evidence="2" id="KW-0808">Transferase</keyword>
<dbReference type="CDD" id="cd02440">
    <property type="entry name" value="AdoMet_MTases"/>
    <property type="match status" value="1"/>
</dbReference>
<dbReference type="EnsemblBacteria" id="ABF42437">
    <property type="protein sequence ID" value="ABF42437"/>
    <property type="gene ID" value="Acid345_3436"/>
</dbReference>
<proteinExistence type="predicted"/>
<evidence type="ECO:0000256" key="2">
    <source>
        <dbReference type="ARBA" id="ARBA00022679"/>
    </source>
</evidence>
<protein>
    <submittedName>
        <fullName evidence="4">O-methyltransferase, family 3</fullName>
    </submittedName>
</protein>
<dbReference type="OrthoDB" id="9799672at2"/>
<dbReference type="PROSITE" id="PS51682">
    <property type="entry name" value="SAM_OMT_I"/>
    <property type="match status" value="1"/>
</dbReference>
<dbReference type="GO" id="GO:0008757">
    <property type="term" value="F:S-adenosylmethionine-dependent methyltransferase activity"/>
    <property type="evidence" value="ECO:0007669"/>
    <property type="project" value="TreeGrafter"/>
</dbReference>
<dbReference type="GO" id="GO:0008171">
    <property type="term" value="F:O-methyltransferase activity"/>
    <property type="evidence" value="ECO:0007669"/>
    <property type="project" value="InterPro"/>
</dbReference>
<accession>Q1IL13</accession>
<dbReference type="HOGENOM" id="CLU_067676_4_0_0"/>
<evidence type="ECO:0000256" key="1">
    <source>
        <dbReference type="ARBA" id="ARBA00022603"/>
    </source>
</evidence>
<evidence type="ECO:0000313" key="5">
    <source>
        <dbReference type="Proteomes" id="UP000002432"/>
    </source>
</evidence>
<gene>
    <name evidence="4" type="ordered locus">Acid345_3436</name>
</gene>
<dbReference type="AlphaFoldDB" id="Q1IL13"/>
<dbReference type="eggNOG" id="COG4122">
    <property type="taxonomic scope" value="Bacteria"/>
</dbReference>
<dbReference type="EMBL" id="CP000360">
    <property type="protein sequence ID" value="ABF42437.1"/>
    <property type="molecule type" value="Genomic_DNA"/>
</dbReference>
<dbReference type="InterPro" id="IPR002935">
    <property type="entry name" value="SAM_O-MeTrfase"/>
</dbReference>
<name>Q1IL13_KORVE</name>
<keyword evidence="1" id="KW-0489">Methyltransferase</keyword>
<dbReference type="InterPro" id="IPR029063">
    <property type="entry name" value="SAM-dependent_MTases_sf"/>
</dbReference>
<sequence>MKSFMDEKVDAYLYEILPPRTPVLEEMERQAKQRDIPIVGPAVGRVLYQYAKLIDAKTVFEMGSAIGYSTIWWAMAVGEGGRVYYTDGDEKNAREAEGYFRQAGVLDRIEIHVGDALEALAKRSEQFDILFNDVDKHDYPRVFDMAAAHVRKGGLFLTDNVLWSGRVTESNSQDKYTRGIQEFNQKMKASKDWFATITPLRDGVAVATRL</sequence>
<dbReference type="SUPFAM" id="SSF53335">
    <property type="entry name" value="S-adenosyl-L-methionine-dependent methyltransferases"/>
    <property type="match status" value="1"/>
</dbReference>
<keyword evidence="5" id="KW-1185">Reference proteome</keyword>
<dbReference type="Proteomes" id="UP000002432">
    <property type="component" value="Chromosome"/>
</dbReference>
<dbReference type="PANTHER" id="PTHR10509:SF14">
    <property type="entry name" value="CAFFEOYL-COA O-METHYLTRANSFERASE 3-RELATED"/>
    <property type="match status" value="1"/>
</dbReference>
<keyword evidence="3" id="KW-0949">S-adenosyl-L-methionine</keyword>
<evidence type="ECO:0000313" key="4">
    <source>
        <dbReference type="EMBL" id="ABF42437.1"/>
    </source>
</evidence>
<organism evidence="4 5">
    <name type="scientific">Koribacter versatilis (strain Ellin345)</name>
    <dbReference type="NCBI Taxonomy" id="204669"/>
    <lineage>
        <taxon>Bacteria</taxon>
        <taxon>Pseudomonadati</taxon>
        <taxon>Acidobacteriota</taxon>
        <taxon>Terriglobia</taxon>
        <taxon>Terriglobales</taxon>
        <taxon>Candidatus Korobacteraceae</taxon>
        <taxon>Candidatus Korobacter</taxon>
    </lineage>
</organism>